<dbReference type="AlphaFoldDB" id="A0A975T6E9"/>
<accession>A0A975T6E9</accession>
<keyword evidence="2" id="KW-1185">Reference proteome</keyword>
<dbReference type="KEGG" id="rsin:B6N60_01004"/>
<name>A0A975T6E9_9NOST</name>
<organism evidence="1 2">
    <name type="scientific">Richelia sinica FACHB-800</name>
    <dbReference type="NCBI Taxonomy" id="1357546"/>
    <lineage>
        <taxon>Bacteria</taxon>
        <taxon>Bacillati</taxon>
        <taxon>Cyanobacteriota</taxon>
        <taxon>Cyanophyceae</taxon>
        <taxon>Nostocales</taxon>
        <taxon>Nostocaceae</taxon>
        <taxon>Richelia</taxon>
    </lineage>
</organism>
<proteinExistence type="predicted"/>
<dbReference type="Proteomes" id="UP000683511">
    <property type="component" value="Chromosome"/>
</dbReference>
<sequence length="42" mass="4943">MDFLTIIVTALITWTIEKSADEVLFWVKKNIREKSSDNNEDK</sequence>
<gene>
    <name evidence="1" type="ORF">B6N60_01004</name>
</gene>
<reference evidence="1" key="1">
    <citation type="submission" date="2017-04" db="EMBL/GenBank/DDBJ databases">
        <title>Genome deletions in a multicellular cyanobacterial endosymbiont for morphological adaptation in marine diatoms.</title>
        <authorList>
            <person name="Wang Y."/>
            <person name="Gao H."/>
            <person name="Li R."/>
            <person name="Xu X."/>
        </authorList>
    </citation>
    <scope>NUCLEOTIDE SEQUENCE</scope>
    <source>
        <strain evidence="1">FACHB 800</strain>
    </source>
</reference>
<evidence type="ECO:0000313" key="2">
    <source>
        <dbReference type="Proteomes" id="UP000683511"/>
    </source>
</evidence>
<protein>
    <submittedName>
        <fullName evidence="1">Uncharacterized protein</fullName>
    </submittedName>
</protein>
<dbReference type="EMBL" id="CP021056">
    <property type="protein sequence ID" value="QXE22322.1"/>
    <property type="molecule type" value="Genomic_DNA"/>
</dbReference>
<dbReference type="RefSeq" id="WP_256443803.1">
    <property type="nucleotide sequence ID" value="NZ_CP021056.1"/>
</dbReference>
<evidence type="ECO:0000313" key="1">
    <source>
        <dbReference type="EMBL" id="QXE22322.1"/>
    </source>
</evidence>